<dbReference type="InterPro" id="IPR009492">
    <property type="entry name" value="TniQ"/>
</dbReference>
<comment type="caution">
    <text evidence="3">The sequence shown here is derived from an EMBL/GenBank/DDBJ whole genome shotgun (WGS) entry which is preliminary data.</text>
</comment>
<gene>
    <name evidence="3" type="ORF">HX099_11855</name>
</gene>
<dbReference type="EMBL" id="JACANB010000017">
    <property type="protein sequence ID" value="MDM1697343.1"/>
    <property type="molecule type" value="Genomic_DNA"/>
</dbReference>
<feature type="domain" description="Transposon Tn7 transposition protein TnsD C-terminal" evidence="2">
    <location>
        <begin position="320"/>
        <end position="445"/>
    </location>
</feature>
<dbReference type="Pfam" id="PF06527">
    <property type="entry name" value="TniQ"/>
    <property type="match status" value="1"/>
</dbReference>
<evidence type="ECO:0000313" key="4">
    <source>
        <dbReference type="Proteomes" id="UP001173465"/>
    </source>
</evidence>
<name>A0AAW7DXE7_9GAMM</name>
<evidence type="ECO:0000259" key="2">
    <source>
        <dbReference type="Pfam" id="PF15978"/>
    </source>
</evidence>
<sequence length="514" mass="59770">MLNFPVPYAEELLYSTIARAGVRQGLISPKQLLDEVFGSRTVMATIDLPSNIEKVARWLPSTLTPEALIYSHTLFPLYAPFVPEGRRRQCMQWLIGSQGASQLALGVAASRVQTPRFVRYCPGCLIEQRNQYGEYFWLREWQAEGIDACPKHGVLINTRIARPLIERHHFIAASPEHCSLTKQRAGSQASLWVNHQVRQLLQSPAQTSPSFEQWSMYYRNLASKLNLTYRKTQINHQAVKDKVLQAWPVKWLSRHQLLPQGSSTSESDWLRCIFRKHRKSFNYLEHIVVHQALLGNNWQITEAIKEASQYPTNSNKQQLVQVKTPVHINLTLDQEDWLNLLVLHPPKQARQNSKALYARLYRQHREWLLDTNYQHAAPKAKPTSRRVDWDKRDREYLHALRQLTVFLQSNPQGPRRSKACFFKLLGNASTVEKNISRMPLSNSFLADHVESVAQYQIRRLQNAHNDLLTLFDTPPRWRLLRNATLSDERLTEQARVYLDILMSTQHEVKRSKRR</sequence>
<evidence type="ECO:0000313" key="3">
    <source>
        <dbReference type="EMBL" id="MDM1697343.1"/>
    </source>
</evidence>
<feature type="domain" description="Transposon Tn7 transposition protein TnsD C-terminal" evidence="2">
    <location>
        <begin position="195"/>
        <end position="305"/>
    </location>
</feature>
<organism evidence="3 4">
    <name type="scientific">Thiopseudomonas alkaliphila</name>
    <dbReference type="NCBI Taxonomy" id="1697053"/>
    <lineage>
        <taxon>Bacteria</taxon>
        <taxon>Pseudomonadati</taxon>
        <taxon>Pseudomonadota</taxon>
        <taxon>Gammaproteobacteria</taxon>
        <taxon>Pseudomonadales</taxon>
        <taxon>Pseudomonadaceae</taxon>
        <taxon>Thiopseudomonas</taxon>
    </lineage>
</organism>
<feature type="domain" description="TniQ" evidence="1">
    <location>
        <begin position="4"/>
        <end position="155"/>
    </location>
</feature>
<accession>A0AAW7DXE7</accession>
<dbReference type="AlphaFoldDB" id="A0AAW7DXE7"/>
<dbReference type="Pfam" id="PF15978">
    <property type="entry name" value="TnsD"/>
    <property type="match status" value="2"/>
</dbReference>
<reference evidence="3" key="1">
    <citation type="submission" date="2020-06" db="EMBL/GenBank/DDBJ databases">
        <authorList>
            <person name="Dong N."/>
        </authorList>
    </citation>
    <scope>NUCLEOTIDE SEQUENCE</scope>
    <source>
        <strain evidence="3">DF46-2-2</strain>
    </source>
</reference>
<dbReference type="Proteomes" id="UP001173465">
    <property type="component" value="Unassembled WGS sequence"/>
</dbReference>
<proteinExistence type="predicted"/>
<dbReference type="RefSeq" id="WP_286594555.1">
    <property type="nucleotide sequence ID" value="NZ_JACANB010000017.1"/>
</dbReference>
<dbReference type="InterPro" id="IPR032750">
    <property type="entry name" value="TnsD_C"/>
</dbReference>
<protein>
    <submittedName>
        <fullName evidence="3">TniQ family protein</fullName>
    </submittedName>
</protein>
<reference evidence="3" key="2">
    <citation type="journal article" date="2022" name="Sci. Total Environ.">
        <title>Prevalence, transmission, and molecular epidemiology of tet(X)-positive bacteria among humans, animals, and environmental niches in China: An epidemiological, and genomic-based study.</title>
        <authorList>
            <person name="Dong N."/>
            <person name="Zeng Y."/>
            <person name="Cai C."/>
            <person name="Sun C."/>
            <person name="Lu J."/>
            <person name="Liu C."/>
            <person name="Zhou H."/>
            <person name="Sun Q."/>
            <person name="Shu L."/>
            <person name="Wang H."/>
            <person name="Wang Y."/>
            <person name="Wang S."/>
            <person name="Wu C."/>
            <person name="Chan E.W."/>
            <person name="Chen G."/>
            <person name="Shen Z."/>
            <person name="Chen S."/>
            <person name="Zhang R."/>
        </authorList>
    </citation>
    <scope>NUCLEOTIDE SEQUENCE</scope>
    <source>
        <strain evidence="3">DF46-2-2</strain>
    </source>
</reference>
<evidence type="ECO:0000259" key="1">
    <source>
        <dbReference type="Pfam" id="PF06527"/>
    </source>
</evidence>